<dbReference type="Gene3D" id="3.30.559.10">
    <property type="entry name" value="Chloramphenicol acetyltransferase-like domain"/>
    <property type="match status" value="1"/>
</dbReference>
<evidence type="ECO:0000259" key="1">
    <source>
        <dbReference type="Pfam" id="PF00198"/>
    </source>
</evidence>
<evidence type="ECO:0000313" key="3">
    <source>
        <dbReference type="Proteomes" id="UP000232638"/>
    </source>
</evidence>
<dbReference type="InterPro" id="IPR023213">
    <property type="entry name" value="CAT-like_dom_sf"/>
</dbReference>
<name>A0A2K8U7A4_9GAMM</name>
<proteinExistence type="predicted"/>
<dbReference type="GO" id="GO:0016746">
    <property type="term" value="F:acyltransferase activity"/>
    <property type="evidence" value="ECO:0007669"/>
    <property type="project" value="InterPro"/>
</dbReference>
<gene>
    <name evidence="2" type="ORF">THSYN_08195</name>
</gene>
<dbReference type="InterPro" id="IPR001078">
    <property type="entry name" value="2-oxoacid_DH_actylTfrase"/>
</dbReference>
<dbReference type="AlphaFoldDB" id="A0A2K8U7A4"/>
<feature type="domain" description="2-oxoacid dehydrogenase acyltransferase catalytic" evidence="1">
    <location>
        <begin position="38"/>
        <end position="147"/>
    </location>
</feature>
<dbReference type="SUPFAM" id="SSF52777">
    <property type="entry name" value="CoA-dependent acyltransferases"/>
    <property type="match status" value="1"/>
</dbReference>
<organism evidence="2 3">
    <name type="scientific">Candidatus Thiodictyon syntrophicum</name>
    <dbReference type="NCBI Taxonomy" id="1166950"/>
    <lineage>
        <taxon>Bacteria</taxon>
        <taxon>Pseudomonadati</taxon>
        <taxon>Pseudomonadota</taxon>
        <taxon>Gammaproteobacteria</taxon>
        <taxon>Chromatiales</taxon>
        <taxon>Chromatiaceae</taxon>
        <taxon>Thiodictyon</taxon>
    </lineage>
</organism>
<feature type="domain" description="2-oxoacid dehydrogenase acyltransferase catalytic" evidence="1">
    <location>
        <begin position="187"/>
        <end position="271"/>
    </location>
</feature>
<protein>
    <recommendedName>
        <fullName evidence="1">2-oxoacid dehydrogenase acyltransferase catalytic domain-containing protein</fullName>
    </recommendedName>
</protein>
<dbReference type="RefSeq" id="WP_100918711.1">
    <property type="nucleotide sequence ID" value="NZ_CP020370.1"/>
</dbReference>
<sequence length="274" mass="30658">MNQQTPNLDGRYTMEPRNRFLSAVMSIVEYEIKRPGSTVTFLSQVDLSSIERVRAAAAQSGTRKPSYTAFVMKALALAVREHPYANRRLVRLPLLGPRVQRFTHIDAAVLIERELPDAPMVAFVDMIRDADGLGLDTLTSRLHDLAVSDASSNQQWASFSFIINRLPRFLARWVIRLPVLVPTLWVQYRGGAFVISSPAKYGVDMIAATWPWPLGVSFGLVKDRPLVQAGALVVRPTFTLTLNFDRRVMAGAQAGRFYKRIVELLEAAETTLTN</sequence>
<dbReference type="EMBL" id="CP020370">
    <property type="protein sequence ID" value="AUB80931.1"/>
    <property type="molecule type" value="Genomic_DNA"/>
</dbReference>
<accession>A0A2K8U7A4</accession>
<dbReference type="KEGG" id="tsy:THSYN_08195"/>
<keyword evidence="3" id="KW-1185">Reference proteome</keyword>
<dbReference type="Proteomes" id="UP000232638">
    <property type="component" value="Chromosome"/>
</dbReference>
<dbReference type="OrthoDB" id="9801841at2"/>
<dbReference type="Pfam" id="PF00198">
    <property type="entry name" value="2-oxoacid_dh"/>
    <property type="match status" value="2"/>
</dbReference>
<reference evidence="2 3" key="1">
    <citation type="submission" date="2017-03" db="EMBL/GenBank/DDBJ databases">
        <title>Complete genome sequence of Candidatus 'Thiodictyon syntrophicum' sp. nov. strain Cad16T, a photolithoautotroph purple sulfur bacterium isolated from an alpine meromictic lake.</title>
        <authorList>
            <person name="Luedin S.M."/>
            <person name="Pothier J.F."/>
            <person name="Danza F."/>
            <person name="Storelli N."/>
            <person name="Wittwer M."/>
            <person name="Tonolla M."/>
        </authorList>
    </citation>
    <scope>NUCLEOTIDE SEQUENCE [LARGE SCALE GENOMIC DNA]</scope>
    <source>
        <strain evidence="2 3">Cad16T</strain>
    </source>
</reference>
<evidence type="ECO:0000313" key="2">
    <source>
        <dbReference type="EMBL" id="AUB80931.1"/>
    </source>
</evidence>